<dbReference type="STRING" id="1462526.BN990_00157"/>
<evidence type="ECO:0000259" key="2">
    <source>
        <dbReference type="PROSITE" id="PS50206"/>
    </source>
</evidence>
<dbReference type="SMART" id="SM00450">
    <property type="entry name" value="RHOD"/>
    <property type="match status" value="1"/>
</dbReference>
<dbReference type="InterPro" id="IPR051682">
    <property type="entry name" value="Mito_Persulfide_Diox"/>
</dbReference>
<dbReference type="GO" id="GO:0046872">
    <property type="term" value="F:metal ion binding"/>
    <property type="evidence" value="ECO:0007669"/>
    <property type="project" value="UniProtKB-KW"/>
</dbReference>
<keyword evidence="1" id="KW-0479">Metal-binding</keyword>
<accession>A0A024Q6H4</accession>
<dbReference type="Pfam" id="PF00581">
    <property type="entry name" value="Rhodanese"/>
    <property type="match status" value="1"/>
</dbReference>
<dbReference type="SMART" id="SM00849">
    <property type="entry name" value="Lactamase_B"/>
    <property type="match status" value="1"/>
</dbReference>
<proteinExistence type="predicted"/>
<gene>
    <name evidence="3" type="primary">blh</name>
    <name evidence="3" type="ORF">BN990_00157</name>
</gene>
<dbReference type="InterPro" id="IPR036873">
    <property type="entry name" value="Rhodanese-like_dom_sf"/>
</dbReference>
<dbReference type="AlphaFoldDB" id="A0A024Q6H4"/>
<dbReference type="SUPFAM" id="SSF56281">
    <property type="entry name" value="Metallo-hydrolase/oxidoreductase"/>
    <property type="match status" value="1"/>
</dbReference>
<name>A0A024Q6H4_9BACI</name>
<dbReference type="SUPFAM" id="SSF52821">
    <property type="entry name" value="Rhodanese/Cell cycle control phosphatase"/>
    <property type="match status" value="2"/>
</dbReference>
<protein>
    <submittedName>
        <fullName evidence="3">Beta-lactamase hydrolase-like protein</fullName>
    </submittedName>
</protein>
<dbReference type="InterPro" id="IPR036866">
    <property type="entry name" value="RibonucZ/Hydroxyglut_hydro"/>
</dbReference>
<dbReference type="FunFam" id="3.60.15.10:FF:000030">
    <property type="entry name" value="Metallo-beta-lactamase family protein"/>
    <property type="match status" value="1"/>
</dbReference>
<dbReference type="InterPro" id="IPR001763">
    <property type="entry name" value="Rhodanese-like_dom"/>
</dbReference>
<sequence>MYLQYFYDRSLAQASYMIGCQITGEAAIIDPIRNIDMYLTVAKEQGFRIMGAIETHIHADFVSGSAELARRTGATIYYSTEGERNGGYKWPPFLPVQGVIDEQTIHVGNIQLKAVHTPGHTPEHMTYELIDKGTTDQPIGLFTGDFIFVGNVGRPDLLETSLGVKGSAIQGARQMFASIQRFKKYEDYLQIWPGHGAGSACGKGLGSIPNSTVGYEKRTNPALRYTNEQAFMDFLLDGQPEVPAYFAKMKEVNISGLTPLAAVPSTVEFHRPGDEVALLATDKNNLIIDTRSATSFAMRSIPRTINIPYPDMFAEWMGRLANYKDDIYLIADSNDLKDIQTIESNIGMDNIVGFFSPTIVETAGNTNSYLNQDPKDVERQRHAGQVQILDVRYQKEWEKAHIPGAIHIPLPQLNEQAHELSFDQPVVVHCASGKRSAIAASILVNKGFDVMNLQGGFQQWQTDHFQTTS</sequence>
<evidence type="ECO:0000313" key="4">
    <source>
        <dbReference type="Proteomes" id="UP000028875"/>
    </source>
</evidence>
<dbReference type="EMBL" id="CCDP010000001">
    <property type="protein sequence ID" value="CDQ37892.1"/>
    <property type="molecule type" value="Genomic_DNA"/>
</dbReference>
<dbReference type="InterPro" id="IPR001279">
    <property type="entry name" value="Metallo-B-lactamas"/>
</dbReference>
<dbReference type="CDD" id="cd00158">
    <property type="entry name" value="RHOD"/>
    <property type="match status" value="1"/>
</dbReference>
<keyword evidence="3" id="KW-0378">Hydrolase</keyword>
<comment type="caution">
    <text evidence="3">The sequence shown here is derived from an EMBL/GenBank/DDBJ whole genome shotgun (WGS) entry which is preliminary data.</text>
</comment>
<dbReference type="GO" id="GO:0070813">
    <property type="term" value="P:hydrogen sulfide metabolic process"/>
    <property type="evidence" value="ECO:0007669"/>
    <property type="project" value="TreeGrafter"/>
</dbReference>
<dbReference type="PANTHER" id="PTHR43084:SF1">
    <property type="entry name" value="PERSULFIDE DIOXYGENASE ETHE1, MITOCHONDRIAL"/>
    <property type="match status" value="1"/>
</dbReference>
<feature type="domain" description="Rhodanese" evidence="2">
    <location>
        <begin position="281"/>
        <end position="330"/>
    </location>
</feature>
<keyword evidence="4" id="KW-1185">Reference proteome</keyword>
<dbReference type="Gene3D" id="3.40.250.10">
    <property type="entry name" value="Rhodanese-like domain"/>
    <property type="match status" value="2"/>
</dbReference>
<evidence type="ECO:0000313" key="3">
    <source>
        <dbReference type="EMBL" id="CDQ37892.1"/>
    </source>
</evidence>
<reference evidence="3 4" key="1">
    <citation type="submission" date="2014-03" db="EMBL/GenBank/DDBJ databases">
        <authorList>
            <person name="Urmite Genomes U."/>
        </authorList>
    </citation>
    <scope>NUCLEOTIDE SEQUENCE [LARGE SCALE GENOMIC DNA]</scope>
    <source>
        <strain evidence="3 4">Vm-5</strain>
    </source>
</reference>
<dbReference type="PROSITE" id="PS50206">
    <property type="entry name" value="RHODANESE_3"/>
    <property type="match status" value="2"/>
</dbReference>
<dbReference type="GO" id="GO:0006749">
    <property type="term" value="P:glutathione metabolic process"/>
    <property type="evidence" value="ECO:0007669"/>
    <property type="project" value="InterPro"/>
</dbReference>
<dbReference type="OrthoDB" id="9784009at2"/>
<reference evidence="4" key="2">
    <citation type="submission" date="2014-05" db="EMBL/GenBank/DDBJ databases">
        <title>Draft genome sequence of Virgibacillus massiliensis Vm-5.</title>
        <authorList>
            <person name="Khelaifia S."/>
            <person name="Croce O."/>
            <person name="Lagier J.C."/>
            <person name="Raoult D."/>
        </authorList>
    </citation>
    <scope>NUCLEOTIDE SEQUENCE [LARGE SCALE GENOMIC DNA]</scope>
    <source>
        <strain evidence="4">Vm-5</strain>
    </source>
</reference>
<dbReference type="eggNOG" id="COG0491">
    <property type="taxonomic scope" value="Bacteria"/>
</dbReference>
<evidence type="ECO:0000256" key="1">
    <source>
        <dbReference type="ARBA" id="ARBA00022723"/>
    </source>
</evidence>
<dbReference type="CDD" id="cd07724">
    <property type="entry name" value="POD-like_MBL-fold"/>
    <property type="match status" value="1"/>
</dbReference>
<dbReference type="RefSeq" id="WP_038241640.1">
    <property type="nucleotide sequence ID" value="NZ_BNER01000001.1"/>
</dbReference>
<organism evidence="3 4">
    <name type="scientific">Virgibacillus massiliensis</name>
    <dbReference type="NCBI Taxonomy" id="1462526"/>
    <lineage>
        <taxon>Bacteria</taxon>
        <taxon>Bacillati</taxon>
        <taxon>Bacillota</taxon>
        <taxon>Bacilli</taxon>
        <taxon>Bacillales</taxon>
        <taxon>Bacillaceae</taxon>
        <taxon>Virgibacillus</taxon>
    </lineage>
</organism>
<dbReference type="GO" id="GO:0016787">
    <property type="term" value="F:hydrolase activity"/>
    <property type="evidence" value="ECO:0007669"/>
    <property type="project" value="UniProtKB-KW"/>
</dbReference>
<dbReference type="GO" id="GO:0050313">
    <property type="term" value="F:sulfur dioxygenase activity"/>
    <property type="evidence" value="ECO:0007669"/>
    <property type="project" value="InterPro"/>
</dbReference>
<dbReference type="Pfam" id="PF00753">
    <property type="entry name" value="Lactamase_B"/>
    <property type="match status" value="1"/>
</dbReference>
<dbReference type="Proteomes" id="UP000028875">
    <property type="component" value="Unassembled WGS sequence"/>
</dbReference>
<dbReference type="InterPro" id="IPR044528">
    <property type="entry name" value="POD-like_MBL-fold"/>
</dbReference>
<feature type="domain" description="Rhodanese" evidence="2">
    <location>
        <begin position="382"/>
        <end position="469"/>
    </location>
</feature>
<dbReference type="Gene3D" id="3.60.15.10">
    <property type="entry name" value="Ribonuclease Z/Hydroxyacylglutathione hydrolase-like"/>
    <property type="match status" value="1"/>
</dbReference>
<dbReference type="FunFam" id="3.40.250.10:FF:000049">
    <property type="entry name" value="Phage shock protein E"/>
    <property type="match status" value="1"/>
</dbReference>
<dbReference type="PANTHER" id="PTHR43084">
    <property type="entry name" value="PERSULFIDE DIOXYGENASE ETHE1"/>
    <property type="match status" value="1"/>
</dbReference>
<dbReference type="eggNOG" id="COG0607">
    <property type="taxonomic scope" value="Bacteria"/>
</dbReference>